<proteinExistence type="predicted"/>
<keyword evidence="2 5" id="KW-0812">Transmembrane</keyword>
<evidence type="ECO:0008006" key="8">
    <source>
        <dbReference type="Google" id="ProtNLM"/>
    </source>
</evidence>
<dbReference type="SUPFAM" id="SSF103473">
    <property type="entry name" value="MFS general substrate transporter"/>
    <property type="match status" value="1"/>
</dbReference>
<gene>
    <name evidence="6" type="ORF">PRZ48_012769</name>
</gene>
<keyword evidence="7" id="KW-1185">Reference proteome</keyword>
<sequence length="233" mass="25081">MPFPCRVISTACISWGSQILTGFVISGFSTYFFEQAGLASSSAFKMTLGMGGIHLLCNGISAAISGNYGRRNPYMVGCFLMAILQILIGILAAVGGSQSLGYAVSAVFLIWYAVWCLTLGPIPYVINSEVSSTRLRSKTFVLARGTYIALNIVNSVVSPYLLNPTAANWKGKTGFLTGGLNVLCLLWAFVRLPETANRTFEELDILFATKGINARKFGKATIAREGEEVSVSF</sequence>
<accession>A0ABR0E5U4</accession>
<organism evidence="6 7">
    <name type="scientific">Zasmidium cellare</name>
    <name type="common">Wine cellar mold</name>
    <name type="synonym">Racodium cellare</name>
    <dbReference type="NCBI Taxonomy" id="395010"/>
    <lineage>
        <taxon>Eukaryota</taxon>
        <taxon>Fungi</taxon>
        <taxon>Dikarya</taxon>
        <taxon>Ascomycota</taxon>
        <taxon>Pezizomycotina</taxon>
        <taxon>Dothideomycetes</taxon>
        <taxon>Dothideomycetidae</taxon>
        <taxon>Mycosphaerellales</taxon>
        <taxon>Mycosphaerellaceae</taxon>
        <taxon>Zasmidium</taxon>
    </lineage>
</organism>
<evidence type="ECO:0000256" key="5">
    <source>
        <dbReference type="SAM" id="Phobius"/>
    </source>
</evidence>
<comment type="caution">
    <text evidence="6">The sequence shown here is derived from an EMBL/GenBank/DDBJ whole genome shotgun (WGS) entry which is preliminary data.</text>
</comment>
<feature type="transmembrane region" description="Helical" evidence="5">
    <location>
        <begin position="174"/>
        <end position="190"/>
    </location>
</feature>
<feature type="transmembrane region" description="Helical" evidence="5">
    <location>
        <begin position="100"/>
        <end position="120"/>
    </location>
</feature>
<dbReference type="InterPro" id="IPR036259">
    <property type="entry name" value="MFS_trans_sf"/>
</dbReference>
<evidence type="ECO:0000256" key="2">
    <source>
        <dbReference type="ARBA" id="ARBA00022692"/>
    </source>
</evidence>
<evidence type="ECO:0000313" key="7">
    <source>
        <dbReference type="Proteomes" id="UP001305779"/>
    </source>
</evidence>
<dbReference type="InterPro" id="IPR005828">
    <property type="entry name" value="MFS_sugar_transport-like"/>
</dbReference>
<dbReference type="EMBL" id="JAXOVC010000010">
    <property type="protein sequence ID" value="KAK4496786.1"/>
    <property type="molecule type" value="Genomic_DNA"/>
</dbReference>
<feature type="transmembrane region" description="Helical" evidence="5">
    <location>
        <begin position="12"/>
        <end position="32"/>
    </location>
</feature>
<evidence type="ECO:0000256" key="4">
    <source>
        <dbReference type="ARBA" id="ARBA00023136"/>
    </source>
</evidence>
<dbReference type="Pfam" id="PF00083">
    <property type="entry name" value="Sugar_tr"/>
    <property type="match status" value="1"/>
</dbReference>
<evidence type="ECO:0000256" key="3">
    <source>
        <dbReference type="ARBA" id="ARBA00022989"/>
    </source>
</evidence>
<keyword evidence="3 5" id="KW-1133">Transmembrane helix</keyword>
<dbReference type="InterPro" id="IPR050360">
    <property type="entry name" value="MFS_Sugar_Transporters"/>
</dbReference>
<reference evidence="6 7" key="1">
    <citation type="journal article" date="2023" name="G3 (Bethesda)">
        <title>A chromosome-level genome assembly of Zasmidium syzygii isolated from banana leaves.</title>
        <authorList>
            <person name="van Westerhoven A.C."/>
            <person name="Mehrabi R."/>
            <person name="Talebi R."/>
            <person name="Steentjes M.B.F."/>
            <person name="Corcolon B."/>
            <person name="Chong P.A."/>
            <person name="Kema G.H.J."/>
            <person name="Seidl M.F."/>
        </authorList>
    </citation>
    <scope>NUCLEOTIDE SEQUENCE [LARGE SCALE GENOMIC DNA]</scope>
    <source>
        <strain evidence="6 7">P124</strain>
    </source>
</reference>
<evidence type="ECO:0000256" key="1">
    <source>
        <dbReference type="ARBA" id="ARBA00004141"/>
    </source>
</evidence>
<dbReference type="Gene3D" id="1.20.1250.20">
    <property type="entry name" value="MFS general substrate transporter like domains"/>
    <property type="match status" value="1"/>
</dbReference>
<evidence type="ECO:0000313" key="6">
    <source>
        <dbReference type="EMBL" id="KAK4496786.1"/>
    </source>
</evidence>
<keyword evidence="4 5" id="KW-0472">Membrane</keyword>
<dbReference type="Proteomes" id="UP001305779">
    <property type="component" value="Unassembled WGS sequence"/>
</dbReference>
<dbReference type="PANTHER" id="PTHR48022">
    <property type="entry name" value="PLASTIDIC GLUCOSE TRANSPORTER 4"/>
    <property type="match status" value="1"/>
</dbReference>
<protein>
    <recommendedName>
        <fullName evidence="8">Major facilitator superfamily (MFS) profile domain-containing protein</fullName>
    </recommendedName>
</protein>
<feature type="transmembrane region" description="Helical" evidence="5">
    <location>
        <begin position="44"/>
        <end position="64"/>
    </location>
</feature>
<comment type="subcellular location">
    <subcellularLocation>
        <location evidence="1">Membrane</location>
        <topology evidence="1">Multi-pass membrane protein</topology>
    </subcellularLocation>
</comment>
<dbReference type="PANTHER" id="PTHR48022:SF5">
    <property type="entry name" value="ALPHA-GLUCOSIDES PERMEASE MPH2-RELATED"/>
    <property type="match status" value="1"/>
</dbReference>
<feature type="transmembrane region" description="Helical" evidence="5">
    <location>
        <begin position="76"/>
        <end position="94"/>
    </location>
</feature>
<name>A0ABR0E5U4_ZASCE</name>
<feature type="transmembrane region" description="Helical" evidence="5">
    <location>
        <begin position="141"/>
        <end position="162"/>
    </location>
</feature>